<accession>A0ABT5NZR8</accession>
<organism evidence="1 2">
    <name type="scientific">Pseudomonas fontis</name>
    <dbReference type="NCBI Taxonomy" id="2942633"/>
    <lineage>
        <taxon>Bacteria</taxon>
        <taxon>Pseudomonadati</taxon>
        <taxon>Pseudomonadota</taxon>
        <taxon>Gammaproteobacteria</taxon>
        <taxon>Pseudomonadales</taxon>
        <taxon>Pseudomonadaceae</taxon>
        <taxon>Pseudomonas</taxon>
    </lineage>
</organism>
<name>A0ABT5NZR8_9PSED</name>
<protein>
    <submittedName>
        <fullName evidence="1">CesT family type III secretion system chaperone</fullName>
    </submittedName>
</protein>
<dbReference type="RefSeq" id="WP_273912839.1">
    <property type="nucleotide sequence ID" value="NZ_JAMDGX010000071.1"/>
</dbReference>
<evidence type="ECO:0000313" key="1">
    <source>
        <dbReference type="EMBL" id="MDD0993705.1"/>
    </source>
</evidence>
<keyword evidence="2" id="KW-1185">Reference proteome</keyword>
<dbReference type="Gene3D" id="3.30.1460.10">
    <property type="match status" value="1"/>
</dbReference>
<dbReference type="SUPFAM" id="SSF69635">
    <property type="entry name" value="Type III secretory system chaperone-like"/>
    <property type="match status" value="1"/>
</dbReference>
<evidence type="ECO:0000313" key="2">
    <source>
        <dbReference type="Proteomes" id="UP001148203"/>
    </source>
</evidence>
<dbReference type="InterPro" id="IPR010261">
    <property type="entry name" value="Tir_chaperone"/>
</dbReference>
<proteinExistence type="predicted"/>
<dbReference type="Pfam" id="PF05932">
    <property type="entry name" value="CesT"/>
    <property type="match status" value="1"/>
</dbReference>
<dbReference type="EMBL" id="JAMDGY010000104">
    <property type="protein sequence ID" value="MDD0993705.1"/>
    <property type="molecule type" value="Genomic_DNA"/>
</dbReference>
<reference evidence="1 2" key="1">
    <citation type="submission" date="2022-05" db="EMBL/GenBank/DDBJ databases">
        <title>Novel Pseudomonas spp. Isolated from a Rainbow Trout Aquaculture Facility.</title>
        <authorList>
            <person name="Testerman T."/>
            <person name="Graf J."/>
        </authorList>
    </citation>
    <scope>NUCLEOTIDE SEQUENCE [LARGE SCALE GENOMIC DNA]</scope>
    <source>
        <strain evidence="1 2">ID681</strain>
    </source>
</reference>
<comment type="caution">
    <text evidence="1">The sequence shown here is derived from an EMBL/GenBank/DDBJ whole genome shotgun (WGS) entry which is preliminary data.</text>
</comment>
<sequence>MKRLLQQLADWLAIEPLVADRQGCYWVPVEGHSLVLVPMGTQLTIRADLAGSIDIASYDGQAALLRALEMVTRWGRQLPQALAISPEGSWVVEARLELNTLEFVELKRVLSAHVGILELVEPLFQASSVKHGRGPSICRP</sequence>
<dbReference type="Proteomes" id="UP001148203">
    <property type="component" value="Unassembled WGS sequence"/>
</dbReference>
<gene>
    <name evidence="1" type="ORF">M5G11_24555</name>
</gene>